<evidence type="ECO:0000313" key="2">
    <source>
        <dbReference type="EMBL" id="SEP58328.1"/>
    </source>
</evidence>
<gene>
    <name evidence="2" type="ORF">SAMN05216548_1018</name>
</gene>
<dbReference type="AlphaFoldDB" id="A0A1H8Z400"/>
<reference evidence="2 3" key="1">
    <citation type="submission" date="2016-10" db="EMBL/GenBank/DDBJ databases">
        <authorList>
            <person name="de Groot N.N."/>
        </authorList>
    </citation>
    <scope>NUCLEOTIDE SEQUENCE [LARGE SCALE GENOMIC DNA]</scope>
    <source>
        <strain evidence="2 3">A52C2</strain>
    </source>
</reference>
<dbReference type="Proteomes" id="UP000199647">
    <property type="component" value="Unassembled WGS sequence"/>
</dbReference>
<evidence type="ECO:0000313" key="3">
    <source>
        <dbReference type="Proteomes" id="UP000199647"/>
    </source>
</evidence>
<dbReference type="STRING" id="1855383.SAMN05216548_1018"/>
<evidence type="ECO:0000256" key="1">
    <source>
        <dbReference type="SAM" id="MobiDB-lite"/>
    </source>
</evidence>
<name>A0A1H8Z400_9HYPH</name>
<feature type="region of interest" description="Disordered" evidence="1">
    <location>
        <begin position="1"/>
        <end position="72"/>
    </location>
</feature>
<accession>A0A1H8Z400</accession>
<protein>
    <submittedName>
        <fullName evidence="2">Uncharacterized protein</fullName>
    </submittedName>
</protein>
<organism evidence="2 3">
    <name type="scientific">Faunimonas pinastri</name>
    <dbReference type="NCBI Taxonomy" id="1855383"/>
    <lineage>
        <taxon>Bacteria</taxon>
        <taxon>Pseudomonadati</taxon>
        <taxon>Pseudomonadota</taxon>
        <taxon>Alphaproteobacteria</taxon>
        <taxon>Hyphomicrobiales</taxon>
        <taxon>Afifellaceae</taxon>
        <taxon>Faunimonas</taxon>
    </lineage>
</organism>
<dbReference type="EMBL" id="FOFG01000001">
    <property type="protein sequence ID" value="SEP58328.1"/>
    <property type="molecule type" value="Genomic_DNA"/>
</dbReference>
<keyword evidence="3" id="KW-1185">Reference proteome</keyword>
<proteinExistence type="predicted"/>
<feature type="compositionally biased region" description="Basic and acidic residues" evidence="1">
    <location>
        <begin position="1"/>
        <end position="11"/>
    </location>
</feature>
<dbReference type="RefSeq" id="WP_143061838.1">
    <property type="nucleotide sequence ID" value="NZ_FOFG01000001.1"/>
</dbReference>
<sequence>MSERSDEEKRSLAGHKGVNGDAIELPAGKTLAAHQLPGQTSPQKGSERPDGAVASGGATEHGGTANVGRKEG</sequence>